<dbReference type="Proteomes" id="UP001205748">
    <property type="component" value="Unassembled WGS sequence"/>
</dbReference>
<reference evidence="4" key="1">
    <citation type="submission" date="2022-07" db="EMBL/GenBank/DDBJ databases">
        <title>Enhanced cultured diversity of the mouse gut microbiota enables custom-made synthetic communities.</title>
        <authorList>
            <person name="Afrizal A."/>
        </authorList>
    </citation>
    <scope>NUCLEOTIDE SEQUENCE</scope>
    <source>
        <strain evidence="4">DSM 28593</strain>
    </source>
</reference>
<comment type="subcellular location">
    <subcellularLocation>
        <location evidence="1">Spore core</location>
    </subcellularLocation>
</comment>
<accession>A0AAE3HH85</accession>
<proteinExistence type="inferred from homology"/>
<keyword evidence="5" id="KW-1185">Reference proteome</keyword>
<gene>
    <name evidence="4" type="ORF">NSA47_10305</name>
</gene>
<dbReference type="GO" id="GO:0030436">
    <property type="term" value="P:asexual sporulation"/>
    <property type="evidence" value="ECO:0007669"/>
    <property type="project" value="InterPro"/>
</dbReference>
<comment type="similarity">
    <text evidence="2">Belongs to the SspH family.</text>
</comment>
<dbReference type="GO" id="GO:0030435">
    <property type="term" value="P:sporulation resulting in formation of a cellular spore"/>
    <property type="evidence" value="ECO:0007669"/>
    <property type="project" value="UniProtKB-KW"/>
</dbReference>
<protein>
    <submittedName>
        <fullName evidence="4">H-type small acid-soluble spore protein</fullName>
    </submittedName>
</protein>
<dbReference type="RefSeq" id="WP_257531679.1">
    <property type="nucleotide sequence ID" value="NZ_JANKAS010000009.1"/>
</dbReference>
<dbReference type="NCBIfam" id="TIGR02861">
    <property type="entry name" value="SASP_H"/>
    <property type="match status" value="1"/>
</dbReference>
<evidence type="ECO:0000256" key="3">
    <source>
        <dbReference type="ARBA" id="ARBA00022969"/>
    </source>
</evidence>
<sequence>MDHERAVKIMNSLENINVTYNGDSVWIEGIDHESQEVQVTILCTHEMTRVPINQLKEIGPVSGMI</sequence>
<keyword evidence="3" id="KW-0749">Sporulation</keyword>
<evidence type="ECO:0000313" key="5">
    <source>
        <dbReference type="Proteomes" id="UP001205748"/>
    </source>
</evidence>
<dbReference type="AlphaFoldDB" id="A0AAE3HH85"/>
<evidence type="ECO:0000256" key="1">
    <source>
        <dbReference type="ARBA" id="ARBA00004288"/>
    </source>
</evidence>
<dbReference type="InterPro" id="IPR012610">
    <property type="entry name" value="SASP_SspH"/>
</dbReference>
<name>A0AAE3HH85_9FIRM</name>
<dbReference type="EMBL" id="JANKAS010000009">
    <property type="protein sequence ID" value="MCR1899375.1"/>
    <property type="molecule type" value="Genomic_DNA"/>
</dbReference>
<dbReference type="GO" id="GO:0042601">
    <property type="term" value="C:endospore-forming forespore"/>
    <property type="evidence" value="ECO:0007669"/>
    <property type="project" value="InterPro"/>
</dbReference>
<dbReference type="Pfam" id="PF08141">
    <property type="entry name" value="SspH"/>
    <property type="match status" value="1"/>
</dbReference>
<organism evidence="4 5">
    <name type="scientific">Irregularibacter muris</name>
    <dbReference type="NCBI Taxonomy" id="1796619"/>
    <lineage>
        <taxon>Bacteria</taxon>
        <taxon>Bacillati</taxon>
        <taxon>Bacillota</taxon>
        <taxon>Clostridia</taxon>
        <taxon>Eubacteriales</taxon>
        <taxon>Eubacteriaceae</taxon>
        <taxon>Irregularibacter</taxon>
    </lineage>
</organism>
<evidence type="ECO:0000313" key="4">
    <source>
        <dbReference type="EMBL" id="MCR1899375.1"/>
    </source>
</evidence>
<comment type="caution">
    <text evidence="4">The sequence shown here is derived from an EMBL/GenBank/DDBJ whole genome shotgun (WGS) entry which is preliminary data.</text>
</comment>
<evidence type="ECO:0000256" key="2">
    <source>
        <dbReference type="ARBA" id="ARBA00006573"/>
    </source>
</evidence>